<dbReference type="EMBL" id="LNSV01000001">
    <property type="protein sequence ID" value="KUH40717.1"/>
    <property type="molecule type" value="Genomic_DNA"/>
</dbReference>
<gene>
    <name evidence="1" type="ORF">ATE80_00585</name>
</gene>
<keyword evidence="2" id="KW-1185">Reference proteome</keyword>
<dbReference type="Proteomes" id="UP000054011">
    <property type="component" value="Unassembled WGS sequence"/>
</dbReference>
<evidence type="ECO:0000313" key="1">
    <source>
        <dbReference type="EMBL" id="KUH40717.1"/>
    </source>
</evidence>
<sequence>MPVAVRAVAERYGAKAPTRIDLRDGKARGQATKGAGSYAAALAMDGRVHRVRPSPLDGL</sequence>
<accession>A0A117IY52</accession>
<comment type="caution">
    <text evidence="1">The sequence shown here is derived from an EMBL/GenBank/DDBJ whole genome shotgun (WGS) entry which is preliminary data.</text>
</comment>
<organism evidence="1 2">
    <name type="scientific">Streptomyces kanasensis</name>
    <dbReference type="NCBI Taxonomy" id="936756"/>
    <lineage>
        <taxon>Bacteria</taxon>
        <taxon>Bacillati</taxon>
        <taxon>Actinomycetota</taxon>
        <taxon>Actinomycetes</taxon>
        <taxon>Kitasatosporales</taxon>
        <taxon>Streptomycetaceae</taxon>
        <taxon>Streptomyces</taxon>
    </lineage>
</organism>
<proteinExistence type="predicted"/>
<protein>
    <submittedName>
        <fullName evidence="1">Uncharacterized protein</fullName>
    </submittedName>
</protein>
<evidence type="ECO:0000313" key="2">
    <source>
        <dbReference type="Proteomes" id="UP000054011"/>
    </source>
</evidence>
<dbReference type="AlphaFoldDB" id="A0A117IY52"/>
<name>A0A117IY52_9ACTN</name>
<reference evidence="1 2" key="1">
    <citation type="submission" date="2015-11" db="EMBL/GenBank/DDBJ databases">
        <title>Genome-wide analysis reveals the secondary metabolome in Streptomyces kanasensis ZX01.</title>
        <authorList>
            <person name="Zhang G."/>
            <person name="Han L."/>
            <person name="Feng J."/>
            <person name="Zhang X."/>
        </authorList>
    </citation>
    <scope>NUCLEOTIDE SEQUENCE [LARGE SCALE GENOMIC DNA]</scope>
    <source>
        <strain evidence="1 2">ZX01</strain>
    </source>
</reference>